<dbReference type="Proteomes" id="UP000095192">
    <property type="component" value="Unassembled WGS sequence"/>
</dbReference>
<dbReference type="VEuPathDB" id="ToxoDB:cyc_02820"/>
<evidence type="ECO:0000313" key="3">
    <source>
        <dbReference type="Proteomes" id="UP000095192"/>
    </source>
</evidence>
<dbReference type="PANTHER" id="PTHR21089:SF1">
    <property type="entry name" value="BIFUNCTIONAL 3-DEHYDROQUINATE DEHYDRATASE_SHIKIMATE DEHYDROGENASE, CHLOROPLASTIC"/>
    <property type="match status" value="1"/>
</dbReference>
<dbReference type="InterPro" id="IPR022893">
    <property type="entry name" value="Shikimate_DH_fam"/>
</dbReference>
<dbReference type="SUPFAM" id="SSF53223">
    <property type="entry name" value="Aminoacid dehydrogenase-like, N-terminal domain"/>
    <property type="match status" value="1"/>
</dbReference>
<accession>A0A1D3DAX9</accession>
<evidence type="ECO:0000313" key="2">
    <source>
        <dbReference type="EMBL" id="OEH80600.1"/>
    </source>
</evidence>
<dbReference type="InParanoid" id="A0A1D3DAX9"/>
<dbReference type="Gene3D" id="3.40.50.720">
    <property type="entry name" value="NAD(P)-binding Rossmann-like Domain"/>
    <property type="match status" value="1"/>
</dbReference>
<dbReference type="Gene3D" id="3.40.50.10860">
    <property type="entry name" value="Leucine Dehydrogenase, chain A, domain 1"/>
    <property type="match status" value="1"/>
</dbReference>
<reference evidence="2 3" key="1">
    <citation type="journal article" date="2016" name="BMC Genomics">
        <title>Comparative genomics reveals Cyclospora cayetanensis possesses coccidia-like metabolism and invasion components but unique surface antigens.</title>
        <authorList>
            <person name="Liu S."/>
            <person name="Wang L."/>
            <person name="Zheng H."/>
            <person name="Xu Z."/>
            <person name="Roellig D.M."/>
            <person name="Li N."/>
            <person name="Frace M.A."/>
            <person name="Tang K."/>
            <person name="Arrowood M.J."/>
            <person name="Moss D.M."/>
            <person name="Zhang L."/>
            <person name="Feng Y."/>
            <person name="Xiao L."/>
        </authorList>
    </citation>
    <scope>NUCLEOTIDE SEQUENCE [LARGE SCALE GENOMIC DNA]</scope>
    <source>
        <strain evidence="2 3">CHN_HEN01</strain>
    </source>
</reference>
<comment type="caution">
    <text evidence="2">The sequence shown here is derived from an EMBL/GenBank/DDBJ whole genome shotgun (WGS) entry which is preliminary data.</text>
</comment>
<protein>
    <submittedName>
        <fullName evidence="2">Uncharacterized protein</fullName>
    </submittedName>
</protein>
<proteinExistence type="predicted"/>
<dbReference type="InterPro" id="IPR046346">
    <property type="entry name" value="Aminoacid_DH-like_N_sf"/>
</dbReference>
<feature type="region of interest" description="Disordered" evidence="1">
    <location>
        <begin position="408"/>
        <end position="434"/>
    </location>
</feature>
<dbReference type="GO" id="GO:0019632">
    <property type="term" value="P:shikimate metabolic process"/>
    <property type="evidence" value="ECO:0007669"/>
    <property type="project" value="TreeGrafter"/>
</dbReference>
<dbReference type="GO" id="GO:0009423">
    <property type="term" value="P:chorismate biosynthetic process"/>
    <property type="evidence" value="ECO:0007669"/>
    <property type="project" value="TreeGrafter"/>
</dbReference>
<feature type="compositionally biased region" description="Basic and acidic residues" evidence="1">
    <location>
        <begin position="1459"/>
        <end position="1471"/>
    </location>
</feature>
<feature type="region of interest" description="Disordered" evidence="1">
    <location>
        <begin position="1454"/>
        <end position="1475"/>
    </location>
</feature>
<dbReference type="SUPFAM" id="SSF51735">
    <property type="entry name" value="NAD(P)-binding Rossmann-fold domains"/>
    <property type="match status" value="1"/>
</dbReference>
<dbReference type="InterPro" id="IPR036291">
    <property type="entry name" value="NAD(P)-bd_dom_sf"/>
</dbReference>
<evidence type="ECO:0000256" key="1">
    <source>
        <dbReference type="SAM" id="MobiDB-lite"/>
    </source>
</evidence>
<dbReference type="PANTHER" id="PTHR21089">
    <property type="entry name" value="SHIKIMATE DEHYDROGENASE"/>
    <property type="match status" value="1"/>
</dbReference>
<sequence>MQPEGPLSPSTAGAPSGSWGPPAPWGPQGAPKQLETTPHAGLCMCLVGMRAAGKTLFASAAADSGDAAAVDLDRFIEEHFLKRLMSTAGQHEQLPRLRHSGPSNTPQPATEAADTAAAIAAGVAVHDGCNCSPDRPLSPFCCFCATQRKQQPTPQHADPQQHLLLQRSTPAQPLPGCVCLGLSPCRSVRSWRAAAFPVHCRSRQQLPRLHHFIQRFGISTFRSVEAAAAAFCLYMASSPHAAAALPVYSKSFAAFASQSANYPAFGIYSPRQTALMEAEAAEQRLAASLGLLALHLPEQQEDNEEGPYAVCARLLHPLNALQSLLGGDTRDSQQQPSKHRACLTPTAAVLAAAVRLAEVYVARLPELRQCSTRCCYIPAIGVFLRAAAVLTEPAAAAEAPTRVTSTPAAAAAASAAENSSGRKPEPSIPTATPPSLPRDVLLLLKTSAQNAEALAGVSVLNVLSTATQHYLIHCVAAVAKAELHALLYRPPPALPGSTFLTLPLPLLLASTGLHAPPADSQEARSLLLQAKEARAGFSLCELRADWLLCELLRTAESAAVQSLHPALRPEPAVGATRAEAQWQLQEGDDANLGDLTQAAATVAATPCFLQEAVLTASSICKGLLGCCLLLTFRSADEGGALAPTGRAAAPGGMQVSAQADAEAQLLCRAAAASPTGTKIASSLHGSSNFRSLQGFRPHRAAAAFAATRVAVAAARSACVAADALLHYWELQRLLCSLPTALVDVQSRYWLSLLSSSEASRQLDAATAAFAAACLPPNRVLTDGTEERLQSLKCAARLQTLPAWWLNSLRLASRGCARRRRHQMQAAVPLEQLGLVRFRGRNASLLRQLQRRVFSFSSAGLHGMAKLQLAARIWEALELRQVCNPLEGCLVEVLLAATPAAAAAAVQGTAGASPGAVADAATMEAKKLLYRLKILREELSRSLEIRRFVTDGMRGPCGGGSAYPSSSQPSKEAFAVAYAAVAAAVTAAAVETLRALLRRVAASALASIEGSNTLVVGSVHKTQRLTLLRHVFSQQAVPQSAVQRFFRKAASLFSLPFTSVSKLVLFPFSDGLEGSSGCTRTSGRLQQVETLSTVSAVLEQMLRKPMMVLIGGEAWRMSRVRCSVLSPCCSITAAVGVYGQLPRPVLLRAKLLMQQSCLGVFLLGFPTINSPTPFLYSLMLRRQQQQHQHVYTGFYPPLEEQHRYLTKQRQQHQGHADAEFRFWLQQLLRKERALLGGASVTIPFKEEVLPLVDYVHGSARAVGAPEDVCCILLLGAGGTARAALAAVAQWCSRRERGSSSSARDTRCCCGSSSVNVYILNRTLSRAESLAREFGAAGAVVNIEALQDAHIDVIINVRPPSCPLSLPSWTFSRHPLLIELVYAPPQTPLLRLGSAWGCPAVYGLELFLWQARMQTQLILWGLQWHRPATLAEEATVASSAPFLKDLKALQAACAPAEDKEDDKAGGKQARLPDSDDDEDWMAPHGAISHCLLDPSVPTLKLTTPQLRCAVFRGSCLSTPCASRIKAPSTIHTITCRVFRVRQCCVHAGVLEACPRLAKGLARGGALRRRFLQTQIRRGASSSNQLLSLTLVQLVR</sequence>
<organism evidence="2 3">
    <name type="scientific">Cyclospora cayetanensis</name>
    <dbReference type="NCBI Taxonomy" id="88456"/>
    <lineage>
        <taxon>Eukaryota</taxon>
        <taxon>Sar</taxon>
        <taxon>Alveolata</taxon>
        <taxon>Apicomplexa</taxon>
        <taxon>Conoidasida</taxon>
        <taxon>Coccidia</taxon>
        <taxon>Eucoccidiorida</taxon>
        <taxon>Eimeriorina</taxon>
        <taxon>Eimeriidae</taxon>
        <taxon>Cyclospora</taxon>
    </lineage>
</organism>
<feature type="region of interest" description="Disordered" evidence="1">
    <location>
        <begin position="1"/>
        <end position="34"/>
    </location>
</feature>
<gene>
    <name evidence="2" type="ORF">cyc_02820</name>
</gene>
<name>A0A1D3DAX9_9EIME</name>
<dbReference type="EMBL" id="JROU02000033">
    <property type="protein sequence ID" value="OEH80600.1"/>
    <property type="molecule type" value="Genomic_DNA"/>
</dbReference>
<feature type="compositionally biased region" description="Low complexity" evidence="1">
    <location>
        <begin position="1"/>
        <end position="31"/>
    </location>
</feature>
<dbReference type="GO" id="GO:0004764">
    <property type="term" value="F:shikimate 3-dehydrogenase (NADP+) activity"/>
    <property type="evidence" value="ECO:0007669"/>
    <property type="project" value="InterPro"/>
</dbReference>
<keyword evidence="3" id="KW-1185">Reference proteome</keyword>